<dbReference type="EMBL" id="KZ506005">
    <property type="protein sequence ID" value="PKU42325.1"/>
    <property type="molecule type" value="Genomic_DNA"/>
</dbReference>
<gene>
    <name evidence="1" type="ORF">llap_7368</name>
</gene>
<evidence type="ECO:0000313" key="1">
    <source>
        <dbReference type="EMBL" id="PKU42325.1"/>
    </source>
</evidence>
<dbReference type="AlphaFoldDB" id="A0A2I0U8E6"/>
<sequence length="139" mass="15860">MILVEIKNRESCNMWYFLKAIHARAKRFHIIIGTLMDIVGNNMRDHSNSAFLSKAEGITFLIQLQEESHLLKHHLKQAFPIHGVQHIMCLSSRWNSKTLCQVLQNIVRYGGILAAALATVLEKLALTSHDSHKGQMLKF</sequence>
<accession>A0A2I0U8E6</accession>
<evidence type="ECO:0000313" key="2">
    <source>
        <dbReference type="Proteomes" id="UP000233556"/>
    </source>
</evidence>
<organism evidence="1 2">
    <name type="scientific">Limosa lapponica baueri</name>
    <dbReference type="NCBI Taxonomy" id="1758121"/>
    <lineage>
        <taxon>Eukaryota</taxon>
        <taxon>Metazoa</taxon>
        <taxon>Chordata</taxon>
        <taxon>Craniata</taxon>
        <taxon>Vertebrata</taxon>
        <taxon>Euteleostomi</taxon>
        <taxon>Archelosauria</taxon>
        <taxon>Archosauria</taxon>
        <taxon>Dinosauria</taxon>
        <taxon>Saurischia</taxon>
        <taxon>Theropoda</taxon>
        <taxon>Coelurosauria</taxon>
        <taxon>Aves</taxon>
        <taxon>Neognathae</taxon>
        <taxon>Neoaves</taxon>
        <taxon>Charadriiformes</taxon>
        <taxon>Scolopacidae</taxon>
        <taxon>Limosa</taxon>
    </lineage>
</organism>
<keyword evidence="2" id="KW-1185">Reference proteome</keyword>
<name>A0A2I0U8E6_LIMLA</name>
<proteinExistence type="predicted"/>
<reference evidence="2" key="2">
    <citation type="submission" date="2017-12" db="EMBL/GenBank/DDBJ databases">
        <title>Genome sequence of the Bar-tailed Godwit (Limosa lapponica baueri).</title>
        <authorList>
            <person name="Lima N.C.B."/>
            <person name="Parody-Merino A.M."/>
            <person name="Battley P.F."/>
            <person name="Fidler A.E."/>
            <person name="Prosdocimi F."/>
        </authorList>
    </citation>
    <scope>NUCLEOTIDE SEQUENCE [LARGE SCALE GENOMIC DNA]</scope>
</reference>
<reference evidence="2" key="1">
    <citation type="submission" date="2017-11" db="EMBL/GenBank/DDBJ databases">
        <authorList>
            <person name="Lima N.C."/>
            <person name="Parody-Merino A.M."/>
            <person name="Battley P.F."/>
            <person name="Fidler A.E."/>
            <person name="Prosdocimi F."/>
        </authorList>
    </citation>
    <scope>NUCLEOTIDE SEQUENCE [LARGE SCALE GENOMIC DNA]</scope>
</reference>
<protein>
    <submittedName>
        <fullName evidence="1">Uncharacterized protein</fullName>
    </submittedName>
</protein>
<dbReference type="Proteomes" id="UP000233556">
    <property type="component" value="Unassembled WGS sequence"/>
</dbReference>